<gene>
    <name evidence="1" type="ORF">TU35_008965</name>
</gene>
<dbReference type="EMBL" id="JZWT02000029">
    <property type="protein sequence ID" value="MFB6491345.1"/>
    <property type="molecule type" value="Genomic_DNA"/>
</dbReference>
<reference evidence="1" key="1">
    <citation type="submission" date="2024-07" db="EMBL/GenBank/DDBJ databases">
        <title>Metagenome and Metagenome-Assembled Genomes of Archaea from a hot spring from the geothermal field of Los Azufres, Mexico.</title>
        <authorList>
            <person name="Marin-Paredes R."/>
            <person name="Martinez-Romero E."/>
            <person name="Servin-Garciduenas L.E."/>
        </authorList>
    </citation>
    <scope>NUCLEOTIDE SEQUENCE</scope>
</reference>
<evidence type="ECO:0000313" key="1">
    <source>
        <dbReference type="EMBL" id="MFB6491345.1"/>
    </source>
</evidence>
<name>A0ACC6V2W5_9CREN</name>
<comment type="caution">
    <text evidence="1">The sequence shown here is derived from an EMBL/GenBank/DDBJ whole genome shotgun (WGS) entry which is preliminary data.</text>
</comment>
<protein>
    <submittedName>
        <fullName evidence="1">Uncharacterized protein</fullName>
    </submittedName>
</protein>
<organism evidence="1 2">
    <name type="scientific">Thermoproteus sp. AZ2</name>
    <dbReference type="NCBI Taxonomy" id="1609232"/>
    <lineage>
        <taxon>Archaea</taxon>
        <taxon>Thermoproteota</taxon>
        <taxon>Thermoprotei</taxon>
        <taxon>Thermoproteales</taxon>
        <taxon>Thermoproteaceae</taxon>
        <taxon>Thermoproteus</taxon>
    </lineage>
</organism>
<dbReference type="Proteomes" id="UP000033636">
    <property type="component" value="Unassembled WGS sequence"/>
</dbReference>
<accession>A0ACC6V2W5</accession>
<proteinExistence type="predicted"/>
<sequence>MRGFNRNITPHEPYYPLPDAVKDLCKTEAEGAVSIYLFHRSRNIIEDLRCLRQNVKEVVVAALPLEAPPALIALGAAVGFVSFYRADEISEVMREMGFRRGRMYLKRPYYLARWASH</sequence>
<evidence type="ECO:0000313" key="2">
    <source>
        <dbReference type="Proteomes" id="UP000033636"/>
    </source>
</evidence>